<dbReference type="Proteomes" id="UP000789706">
    <property type="component" value="Unassembled WGS sequence"/>
</dbReference>
<accession>A0A9N9BSP9</accession>
<gene>
    <name evidence="1" type="ORF">DEBURN_LOCUS8513</name>
</gene>
<organism evidence="1 2">
    <name type="scientific">Diversispora eburnea</name>
    <dbReference type="NCBI Taxonomy" id="1213867"/>
    <lineage>
        <taxon>Eukaryota</taxon>
        <taxon>Fungi</taxon>
        <taxon>Fungi incertae sedis</taxon>
        <taxon>Mucoromycota</taxon>
        <taxon>Glomeromycotina</taxon>
        <taxon>Glomeromycetes</taxon>
        <taxon>Diversisporales</taxon>
        <taxon>Diversisporaceae</taxon>
        <taxon>Diversispora</taxon>
    </lineage>
</organism>
<dbReference type="EMBL" id="CAJVPK010001270">
    <property type="protein sequence ID" value="CAG8579674.1"/>
    <property type="molecule type" value="Genomic_DNA"/>
</dbReference>
<evidence type="ECO:0000313" key="2">
    <source>
        <dbReference type="Proteomes" id="UP000789706"/>
    </source>
</evidence>
<evidence type="ECO:0000313" key="1">
    <source>
        <dbReference type="EMBL" id="CAG8579674.1"/>
    </source>
</evidence>
<protein>
    <submittedName>
        <fullName evidence="1">2178_t:CDS:1</fullName>
    </submittedName>
</protein>
<name>A0A9N9BSP9_9GLOM</name>
<sequence>MTTHIVGHCKTVDTINNYIVNFLPLQNENFAPLISYSIDHMNGQEWKSDDDEKLFRRYINFPSIITLVLGTKVITT</sequence>
<comment type="caution">
    <text evidence="1">The sequence shown here is derived from an EMBL/GenBank/DDBJ whole genome shotgun (WGS) entry which is preliminary data.</text>
</comment>
<keyword evidence="2" id="KW-1185">Reference proteome</keyword>
<proteinExistence type="predicted"/>
<dbReference type="AlphaFoldDB" id="A0A9N9BSP9"/>
<reference evidence="1" key="1">
    <citation type="submission" date="2021-06" db="EMBL/GenBank/DDBJ databases">
        <authorList>
            <person name="Kallberg Y."/>
            <person name="Tangrot J."/>
            <person name="Rosling A."/>
        </authorList>
    </citation>
    <scope>NUCLEOTIDE SEQUENCE</scope>
    <source>
        <strain evidence="1">AZ414A</strain>
    </source>
</reference>